<dbReference type="PROSITE" id="PS00571">
    <property type="entry name" value="AMIDASES"/>
    <property type="match status" value="1"/>
</dbReference>
<evidence type="ECO:0000256" key="1">
    <source>
        <dbReference type="ARBA" id="ARBA00009199"/>
    </source>
</evidence>
<dbReference type="PANTHER" id="PTHR11895:SF170">
    <property type="entry name" value="AMIDASE"/>
    <property type="match status" value="1"/>
</dbReference>
<organism evidence="3 4">
    <name type="scientific">Gymnopilus junonius</name>
    <name type="common">Spectacular rustgill mushroom</name>
    <name type="synonym">Gymnopilus spectabilis subsp. junonius</name>
    <dbReference type="NCBI Taxonomy" id="109634"/>
    <lineage>
        <taxon>Eukaryota</taxon>
        <taxon>Fungi</taxon>
        <taxon>Dikarya</taxon>
        <taxon>Basidiomycota</taxon>
        <taxon>Agaricomycotina</taxon>
        <taxon>Agaricomycetes</taxon>
        <taxon>Agaricomycetidae</taxon>
        <taxon>Agaricales</taxon>
        <taxon>Agaricineae</taxon>
        <taxon>Hymenogastraceae</taxon>
        <taxon>Gymnopilus</taxon>
    </lineage>
</organism>
<feature type="domain" description="Amidase" evidence="2">
    <location>
        <begin position="101"/>
        <end position="332"/>
    </location>
</feature>
<dbReference type="OrthoDB" id="1879366at2759"/>
<gene>
    <name evidence="3" type="ORF">CPB84DRAFT_1959533</name>
</gene>
<sequence>MSVVSLAIREGNPVTEDTVRLYAKKITTGMELKNDQDVRDLASVLAAFHDSVQSILEMEDYVPSALRPDFECFPRKNITFPEKKSQENPFNGWACKFTLKDKERTLQTGLLVGKTVVLKDNVCIAGVPCGLGTDAISPPWVPNIDATVVKRILEAGGIIVGKASTESMCQSGSSFTSNTGPVDNPYAPGRTSGGSSSGCAVLVADGSCDMAIGADQGGSIRMPCAFCGLVGIKPMFGLVPYTGISSNEWQHDYAGPMCKSVYDTALLLQAISGADGLDDRAGPHCPLRDQVPKYSELLVLQGTDPEKPLKGKKVGILKEAFSMPALDPRMAEKCSPAHHRANYLDGGQPLHRGRTRLGQDAGHRQYYNNDLHDLTFPLTQERWEKLSPFTINSQLNALYGWERLSRGYGKAMNKAMEIRHAMMPPLKTMTVSYFLLLLLLPIRTRSGRYNYSEIQKSVGQGLNCSPFNSTGHPALSLLIGTLAPAPEDWVTETDAELKLPVAMQLVGKWWDETVLLQLASAWEKAYDWRGR</sequence>
<dbReference type="PANTHER" id="PTHR11895">
    <property type="entry name" value="TRANSAMIDASE"/>
    <property type="match status" value="1"/>
</dbReference>
<proteinExistence type="inferred from homology"/>
<keyword evidence="4" id="KW-1185">Reference proteome</keyword>
<evidence type="ECO:0000313" key="4">
    <source>
        <dbReference type="Proteomes" id="UP000724874"/>
    </source>
</evidence>
<dbReference type="EMBL" id="JADNYJ010000014">
    <property type="protein sequence ID" value="KAF8907639.1"/>
    <property type="molecule type" value="Genomic_DNA"/>
</dbReference>
<accession>A0A9P5NX96</accession>
<evidence type="ECO:0000259" key="2">
    <source>
        <dbReference type="Pfam" id="PF01425"/>
    </source>
</evidence>
<reference evidence="3" key="1">
    <citation type="submission" date="2020-11" db="EMBL/GenBank/DDBJ databases">
        <authorList>
            <consortium name="DOE Joint Genome Institute"/>
            <person name="Ahrendt S."/>
            <person name="Riley R."/>
            <person name="Andreopoulos W."/>
            <person name="LaButti K."/>
            <person name="Pangilinan J."/>
            <person name="Ruiz-duenas F.J."/>
            <person name="Barrasa J.M."/>
            <person name="Sanchez-Garcia M."/>
            <person name="Camarero S."/>
            <person name="Miyauchi S."/>
            <person name="Serrano A."/>
            <person name="Linde D."/>
            <person name="Babiker R."/>
            <person name="Drula E."/>
            <person name="Ayuso-Fernandez I."/>
            <person name="Pacheco R."/>
            <person name="Padilla G."/>
            <person name="Ferreira P."/>
            <person name="Barriuso J."/>
            <person name="Kellner H."/>
            <person name="Castanera R."/>
            <person name="Alfaro M."/>
            <person name="Ramirez L."/>
            <person name="Pisabarro A.G."/>
            <person name="Kuo A."/>
            <person name="Tritt A."/>
            <person name="Lipzen A."/>
            <person name="He G."/>
            <person name="Yan M."/>
            <person name="Ng V."/>
            <person name="Cullen D."/>
            <person name="Martin F."/>
            <person name="Rosso M.-N."/>
            <person name="Henrissat B."/>
            <person name="Hibbett D."/>
            <person name="Martinez A.T."/>
            <person name="Grigoriev I.V."/>
        </authorList>
    </citation>
    <scope>NUCLEOTIDE SEQUENCE</scope>
    <source>
        <strain evidence="3">AH 44721</strain>
    </source>
</reference>
<comment type="caution">
    <text evidence="3">The sequence shown here is derived from an EMBL/GenBank/DDBJ whole genome shotgun (WGS) entry which is preliminary data.</text>
</comment>
<comment type="similarity">
    <text evidence="1">Belongs to the amidase family.</text>
</comment>
<dbReference type="GO" id="GO:0003824">
    <property type="term" value="F:catalytic activity"/>
    <property type="evidence" value="ECO:0007669"/>
    <property type="project" value="InterPro"/>
</dbReference>
<dbReference type="InterPro" id="IPR000120">
    <property type="entry name" value="Amidase"/>
</dbReference>
<dbReference type="Gene3D" id="3.90.1300.10">
    <property type="entry name" value="Amidase signature (AS) domain"/>
    <property type="match status" value="1"/>
</dbReference>
<dbReference type="InterPro" id="IPR020556">
    <property type="entry name" value="Amidase_CS"/>
</dbReference>
<dbReference type="AlphaFoldDB" id="A0A9P5NX96"/>
<dbReference type="Pfam" id="PF01425">
    <property type="entry name" value="Amidase"/>
    <property type="match status" value="1"/>
</dbReference>
<dbReference type="InterPro" id="IPR023631">
    <property type="entry name" value="Amidase_dom"/>
</dbReference>
<dbReference type="Proteomes" id="UP000724874">
    <property type="component" value="Unassembled WGS sequence"/>
</dbReference>
<protein>
    <submittedName>
        <fullName evidence="3">Amidase signature domain-containing protein</fullName>
    </submittedName>
</protein>
<evidence type="ECO:0000313" key="3">
    <source>
        <dbReference type="EMBL" id="KAF8907639.1"/>
    </source>
</evidence>
<dbReference type="InterPro" id="IPR036928">
    <property type="entry name" value="AS_sf"/>
</dbReference>
<name>A0A9P5NX96_GYMJU</name>
<dbReference type="SUPFAM" id="SSF75304">
    <property type="entry name" value="Amidase signature (AS) enzymes"/>
    <property type="match status" value="1"/>
</dbReference>